<gene>
    <name evidence="4" type="ordered locus">Dde_2961</name>
</gene>
<dbReference type="HOGENOM" id="CLU_038085_2_0_7"/>
<accession>Q30X41</accession>
<sequence length="298" mass="31356">MNTTGSTASGQRDGQQDAQHIRRPVVAGRFYPDSPAELQSMLRAYLDEAAAPPQKPTLLAMVPHAGYVFSGAVAGCTLAQAMLPQTLFVLGPNHTGRGSGIAVWPEGVWRTPLGDVPVDNALAAEFCALCAPARPDTLAHSAEHSLEVVLPFLQLRVPRVRIVPVSIGDPSLAVLTAAGAAMAQIIRRAAQTADPGGQNRIAMVVSSDMTHFLPQDEARRLDAMALEQVTALNPQGLYTTVREKRISMCGVLPMTAALEACRLLGATGARLTRYATSGDITGKTDSVVGYAGALVDVP</sequence>
<name>Q30X41_OLEA2</name>
<dbReference type="RefSeq" id="WP_011368733.1">
    <property type="nucleotide sequence ID" value="NC_007519.1"/>
</dbReference>
<protein>
    <recommendedName>
        <fullName evidence="2">MEMO1 family protein Dde_2961</fullName>
    </recommendedName>
</protein>
<dbReference type="PANTHER" id="PTHR11060">
    <property type="entry name" value="PROTEIN MEMO1"/>
    <property type="match status" value="1"/>
</dbReference>
<proteinExistence type="inferred from homology"/>
<dbReference type="KEGG" id="dde:Dde_2961"/>
<dbReference type="Pfam" id="PF01875">
    <property type="entry name" value="Memo"/>
    <property type="match status" value="1"/>
</dbReference>
<dbReference type="STRING" id="207559.Dde_2961"/>
<feature type="region of interest" description="Disordered" evidence="3">
    <location>
        <begin position="1"/>
        <end position="23"/>
    </location>
</feature>
<organism evidence="4 5">
    <name type="scientific">Oleidesulfovibrio alaskensis (strain ATCC BAA-1058 / DSM 17464 / G20)</name>
    <name type="common">Desulfovibrio alaskensis</name>
    <dbReference type="NCBI Taxonomy" id="207559"/>
    <lineage>
        <taxon>Bacteria</taxon>
        <taxon>Pseudomonadati</taxon>
        <taxon>Thermodesulfobacteriota</taxon>
        <taxon>Desulfovibrionia</taxon>
        <taxon>Desulfovibrionales</taxon>
        <taxon>Desulfovibrionaceae</taxon>
        <taxon>Oleidesulfovibrio</taxon>
    </lineage>
</organism>
<dbReference type="HAMAP" id="MF_00055">
    <property type="entry name" value="MEMO1"/>
    <property type="match status" value="1"/>
</dbReference>
<comment type="similarity">
    <text evidence="1 2">Belongs to the MEMO1 family.</text>
</comment>
<evidence type="ECO:0000256" key="3">
    <source>
        <dbReference type="SAM" id="MobiDB-lite"/>
    </source>
</evidence>
<evidence type="ECO:0000313" key="5">
    <source>
        <dbReference type="Proteomes" id="UP000002710"/>
    </source>
</evidence>
<dbReference type="Gene3D" id="3.40.830.10">
    <property type="entry name" value="LigB-like"/>
    <property type="match status" value="1"/>
</dbReference>
<keyword evidence="5" id="KW-1185">Reference proteome</keyword>
<dbReference type="NCBIfam" id="TIGR04336">
    <property type="entry name" value="AmmeMemoSam_B"/>
    <property type="match status" value="1"/>
</dbReference>
<dbReference type="CDD" id="cd07361">
    <property type="entry name" value="MEMO_like"/>
    <property type="match status" value="1"/>
</dbReference>
<dbReference type="AlphaFoldDB" id="Q30X41"/>
<evidence type="ECO:0000313" key="4">
    <source>
        <dbReference type="EMBL" id="ABB39755.1"/>
    </source>
</evidence>
<dbReference type="InterPro" id="IPR002737">
    <property type="entry name" value="MEMO1_fam"/>
</dbReference>
<reference evidence="4 5" key="1">
    <citation type="journal article" date="2011" name="J. Bacteriol.">
        <title>Complete genome sequence and updated annotation of Desulfovibrio alaskensis G20.</title>
        <authorList>
            <person name="Hauser L.J."/>
            <person name="Land M.L."/>
            <person name="Brown S.D."/>
            <person name="Larimer F."/>
            <person name="Keller K.L."/>
            <person name="Rapp-Giles B.J."/>
            <person name="Price M.N."/>
            <person name="Lin M."/>
            <person name="Bruce D.C."/>
            <person name="Detter J.C."/>
            <person name="Tapia R."/>
            <person name="Han C.S."/>
            <person name="Goodwin L.A."/>
            <person name="Cheng J.F."/>
            <person name="Pitluck S."/>
            <person name="Copeland A."/>
            <person name="Lucas S."/>
            <person name="Nolan M."/>
            <person name="Lapidus A.L."/>
            <person name="Palumbo A.V."/>
            <person name="Wall J.D."/>
        </authorList>
    </citation>
    <scope>NUCLEOTIDE SEQUENCE [LARGE SCALE GENOMIC DNA]</scope>
    <source>
        <strain evidence="5">ATCC BAA 1058 / DSM 17464 / G20</strain>
    </source>
</reference>
<feature type="compositionally biased region" description="Polar residues" evidence="3">
    <location>
        <begin position="1"/>
        <end position="18"/>
    </location>
</feature>
<dbReference type="EMBL" id="CP000112">
    <property type="protein sequence ID" value="ABB39755.1"/>
    <property type="molecule type" value="Genomic_DNA"/>
</dbReference>
<dbReference type="eggNOG" id="COG1355">
    <property type="taxonomic scope" value="Bacteria"/>
</dbReference>
<evidence type="ECO:0000256" key="1">
    <source>
        <dbReference type="ARBA" id="ARBA00006315"/>
    </source>
</evidence>
<evidence type="ECO:0000256" key="2">
    <source>
        <dbReference type="HAMAP-Rule" id="MF_00055"/>
    </source>
</evidence>
<dbReference type="PANTHER" id="PTHR11060:SF0">
    <property type="entry name" value="PROTEIN MEMO1"/>
    <property type="match status" value="1"/>
</dbReference>
<dbReference type="Proteomes" id="UP000002710">
    <property type="component" value="Chromosome"/>
</dbReference>